<evidence type="ECO:0000313" key="2">
    <source>
        <dbReference type="Proteomes" id="UP001303046"/>
    </source>
</evidence>
<name>A0ABR1CXF4_NECAM</name>
<evidence type="ECO:0000313" key="1">
    <source>
        <dbReference type="EMBL" id="KAK6742974.1"/>
    </source>
</evidence>
<comment type="caution">
    <text evidence="1">The sequence shown here is derived from an EMBL/GenBank/DDBJ whole genome shotgun (WGS) entry which is preliminary data.</text>
</comment>
<dbReference type="Proteomes" id="UP001303046">
    <property type="component" value="Unassembled WGS sequence"/>
</dbReference>
<proteinExistence type="predicted"/>
<keyword evidence="2" id="KW-1185">Reference proteome</keyword>
<sequence>MPSLLGLDWIAQHEPLFRHMTKGSICNISSSTLSTLNSSLATHLRKKIQAVFAPGLECCTKSKAKVALKPDSKPVFLMVRSVPYVAMPKISTEIGRLVSIHMLEPIDHSE</sequence>
<gene>
    <name evidence="1" type="primary">Necator_chrIII.g11083</name>
    <name evidence="1" type="ORF">RB195_010318</name>
</gene>
<reference evidence="1 2" key="1">
    <citation type="submission" date="2023-08" db="EMBL/GenBank/DDBJ databases">
        <title>A Necator americanus chromosomal reference genome.</title>
        <authorList>
            <person name="Ilik V."/>
            <person name="Petrzelkova K.J."/>
            <person name="Pardy F."/>
            <person name="Fuh T."/>
            <person name="Niatou-Singa F.S."/>
            <person name="Gouil Q."/>
            <person name="Baker L."/>
            <person name="Ritchie M.E."/>
            <person name="Jex A.R."/>
            <person name="Gazzola D."/>
            <person name="Li H."/>
            <person name="Toshio Fujiwara R."/>
            <person name="Zhan B."/>
            <person name="Aroian R.V."/>
            <person name="Pafco B."/>
            <person name="Schwarz E.M."/>
        </authorList>
    </citation>
    <scope>NUCLEOTIDE SEQUENCE [LARGE SCALE GENOMIC DNA]</scope>
    <source>
        <strain evidence="1 2">Aroian</strain>
        <tissue evidence="1">Whole animal</tissue>
    </source>
</reference>
<organism evidence="1 2">
    <name type="scientific">Necator americanus</name>
    <name type="common">Human hookworm</name>
    <dbReference type="NCBI Taxonomy" id="51031"/>
    <lineage>
        <taxon>Eukaryota</taxon>
        <taxon>Metazoa</taxon>
        <taxon>Ecdysozoa</taxon>
        <taxon>Nematoda</taxon>
        <taxon>Chromadorea</taxon>
        <taxon>Rhabditida</taxon>
        <taxon>Rhabditina</taxon>
        <taxon>Rhabditomorpha</taxon>
        <taxon>Strongyloidea</taxon>
        <taxon>Ancylostomatidae</taxon>
        <taxon>Bunostominae</taxon>
        <taxon>Necator</taxon>
    </lineage>
</organism>
<protein>
    <submittedName>
        <fullName evidence="1">Uncharacterized protein</fullName>
    </submittedName>
</protein>
<accession>A0ABR1CXF4</accession>
<dbReference type="EMBL" id="JAVFWL010000003">
    <property type="protein sequence ID" value="KAK6742974.1"/>
    <property type="molecule type" value="Genomic_DNA"/>
</dbReference>